<protein>
    <submittedName>
        <fullName evidence="6">Peptidase M24</fullName>
    </submittedName>
</protein>
<dbReference type="SUPFAM" id="SSF55920">
    <property type="entry name" value="Creatinase/aminopeptidase"/>
    <property type="match status" value="1"/>
</dbReference>
<feature type="domain" description="Peptidase M24" evidence="4">
    <location>
        <begin position="152"/>
        <end position="361"/>
    </location>
</feature>
<dbReference type="Gene3D" id="3.40.350.10">
    <property type="entry name" value="Creatinase/prolidase N-terminal domain"/>
    <property type="match status" value="1"/>
</dbReference>
<evidence type="ECO:0000256" key="2">
    <source>
        <dbReference type="ARBA" id="ARBA00022801"/>
    </source>
</evidence>
<organism evidence="6 7">
    <name type="scientific">Candidatus Roizmanbacteria bacterium GW2011_GWC2_37_13</name>
    <dbReference type="NCBI Taxonomy" id="1618486"/>
    <lineage>
        <taxon>Bacteria</taxon>
        <taxon>Candidatus Roizmaniibacteriota</taxon>
    </lineage>
</organism>
<dbReference type="Pfam" id="PF01321">
    <property type="entry name" value="Creatinase_N"/>
    <property type="match status" value="1"/>
</dbReference>
<dbReference type="InterPro" id="IPR029149">
    <property type="entry name" value="Creatin/AminoP/Spt16_N"/>
</dbReference>
<dbReference type="GO" id="GO:0046872">
    <property type="term" value="F:metal ion binding"/>
    <property type="evidence" value="ECO:0007669"/>
    <property type="project" value="UniProtKB-KW"/>
</dbReference>
<proteinExistence type="inferred from homology"/>
<dbReference type="InterPro" id="IPR050659">
    <property type="entry name" value="Peptidase_M24B"/>
</dbReference>
<dbReference type="Gene3D" id="3.90.230.10">
    <property type="entry name" value="Creatinase/methionine aminopeptidase superfamily"/>
    <property type="match status" value="1"/>
</dbReference>
<evidence type="ECO:0000256" key="3">
    <source>
        <dbReference type="RuleBase" id="RU000590"/>
    </source>
</evidence>
<evidence type="ECO:0000259" key="4">
    <source>
        <dbReference type="Pfam" id="PF00557"/>
    </source>
</evidence>
<dbReference type="InterPro" id="IPR000587">
    <property type="entry name" value="Creatinase_N"/>
</dbReference>
<sequence>MLQRIDKLRQTLKEKNIDAILVSNFYNILYLSGFKTLTENEREAWMLITARNTYLFSDNRYINDKSQITNNNSIINNKFLIYKLITPEKGLIKHLEEIFQEEGIKNCGVEADNLKLLEFQQLIKYFRETMFVPTEKLIIKQREIKDEDEIKKIKKACEIVDLCLKDILRLIEVEKTEKEIAFRIEFWLKEKNYDLAFYPIVAIDENSAVPHYDTRNGNNKKARSGSIILIDFGAKYQDYVSDITRMIFVGKPTDEQIDTYNKLLGAQTKTIKYLTNLASINLGGGRGKQVDQYCRQMVTENQLPNYQHSTGHGVGLEVHEYPKISPISEDRLLENQVVTIEPGVYFEEKWGIRIEDTVLVKKDGVETLTKFSKQLLNI</sequence>
<comment type="caution">
    <text evidence="6">The sequence shown here is derived from an EMBL/GenBank/DDBJ whole genome shotgun (WGS) entry which is preliminary data.</text>
</comment>
<dbReference type="PANTHER" id="PTHR46112">
    <property type="entry name" value="AMINOPEPTIDASE"/>
    <property type="match status" value="1"/>
</dbReference>
<dbReference type="InterPro" id="IPR000994">
    <property type="entry name" value="Pept_M24"/>
</dbReference>
<dbReference type="EMBL" id="LBSV01000003">
    <property type="protein sequence ID" value="KKQ26211.1"/>
    <property type="molecule type" value="Genomic_DNA"/>
</dbReference>
<gene>
    <name evidence="6" type="ORF">US40_C0003G0063</name>
</gene>
<dbReference type="InterPro" id="IPR036005">
    <property type="entry name" value="Creatinase/aminopeptidase-like"/>
</dbReference>
<dbReference type="Proteomes" id="UP000034917">
    <property type="component" value="Unassembled WGS sequence"/>
</dbReference>
<keyword evidence="1 3" id="KW-0479">Metal-binding</keyword>
<keyword evidence="2" id="KW-0378">Hydrolase</keyword>
<dbReference type="InterPro" id="IPR001131">
    <property type="entry name" value="Peptidase_M24B_aminopep-P_CS"/>
</dbReference>
<name>A0A0G0JDG6_9BACT</name>
<feature type="domain" description="Creatinase N-terminal" evidence="5">
    <location>
        <begin position="4"/>
        <end position="144"/>
    </location>
</feature>
<accession>A0A0G0JDG6</accession>
<dbReference type="PROSITE" id="PS00491">
    <property type="entry name" value="PROLINE_PEPTIDASE"/>
    <property type="match status" value="1"/>
</dbReference>
<reference evidence="6 7" key="1">
    <citation type="journal article" date="2015" name="Nature">
        <title>rRNA introns, odd ribosomes, and small enigmatic genomes across a large radiation of phyla.</title>
        <authorList>
            <person name="Brown C.T."/>
            <person name="Hug L.A."/>
            <person name="Thomas B.C."/>
            <person name="Sharon I."/>
            <person name="Castelle C.J."/>
            <person name="Singh A."/>
            <person name="Wilkins M.J."/>
            <person name="Williams K.H."/>
            <person name="Banfield J.F."/>
        </authorList>
    </citation>
    <scope>NUCLEOTIDE SEQUENCE [LARGE SCALE GENOMIC DNA]</scope>
</reference>
<dbReference type="Pfam" id="PF00557">
    <property type="entry name" value="Peptidase_M24"/>
    <property type="match status" value="1"/>
</dbReference>
<evidence type="ECO:0000313" key="6">
    <source>
        <dbReference type="EMBL" id="KKQ26211.1"/>
    </source>
</evidence>
<evidence type="ECO:0000256" key="1">
    <source>
        <dbReference type="ARBA" id="ARBA00022723"/>
    </source>
</evidence>
<dbReference type="PANTHER" id="PTHR46112:SF3">
    <property type="entry name" value="AMINOPEPTIDASE YPDF"/>
    <property type="match status" value="1"/>
</dbReference>
<evidence type="ECO:0000313" key="7">
    <source>
        <dbReference type="Proteomes" id="UP000034917"/>
    </source>
</evidence>
<comment type="similarity">
    <text evidence="3">Belongs to the peptidase M24B family.</text>
</comment>
<dbReference type="SUPFAM" id="SSF53092">
    <property type="entry name" value="Creatinase/prolidase N-terminal domain"/>
    <property type="match status" value="1"/>
</dbReference>
<evidence type="ECO:0000259" key="5">
    <source>
        <dbReference type="Pfam" id="PF01321"/>
    </source>
</evidence>
<dbReference type="AlphaFoldDB" id="A0A0G0JDG6"/>
<dbReference type="GO" id="GO:0016787">
    <property type="term" value="F:hydrolase activity"/>
    <property type="evidence" value="ECO:0007669"/>
    <property type="project" value="UniProtKB-KW"/>
</dbReference>